<accession>A0A2T1DFM6</accession>
<evidence type="ECO:0000313" key="2">
    <source>
        <dbReference type="EMBL" id="PSB19251.1"/>
    </source>
</evidence>
<dbReference type="STRING" id="1920490.GCA_001895925_04463"/>
<proteinExistence type="predicted"/>
<dbReference type="InterPro" id="IPR000305">
    <property type="entry name" value="GIY-YIG_endonuc"/>
</dbReference>
<dbReference type="EMBL" id="PVWG01000011">
    <property type="protein sequence ID" value="PSB19251.1"/>
    <property type="molecule type" value="Genomic_DNA"/>
</dbReference>
<dbReference type="PROSITE" id="PS50164">
    <property type="entry name" value="GIY_YIG"/>
    <property type="match status" value="1"/>
</dbReference>
<comment type="caution">
    <text evidence="2">The sequence shown here is derived from an EMBL/GenBank/DDBJ whole genome shotgun (WGS) entry which is preliminary data.</text>
</comment>
<sequence length="561" mass="64523">MPSKKTQQQLIAEFHQAHGDYYDYSSVEYVNSPLKIRVICPIHGEFEISPGHHKNGVGCRKCYFESQKILKEELVHRSQKHFGNRYDYSLFIELPKSGEQVSILCREHNIIFLQEPRNHIGGHTGCPECLSITLAGSQQERGEVKSKEDLNNLFVERARNVHGNKYDYSQFKYLTVDKKGRIFCPKHGEFWQTPSNHLRGTNCPSCSRDSQRETTFKNKCKELGVNYWRSLKRREAGLSEEKIFDKEYVRGSRKVGEIIVFGVKYPNLKEAIRCLNPLASRRTIARWIRAGIPPEEAFDRIPNPGYAEGIIYLVTHKKSGKQYVGLTIQTLERRWKYHVEQAFAGYIKGNESLHYALRENGSDAFEIRQIDRGTSKKDLEKKEREWIKKLGTLIPNGYNISTGGVSGGSNKKVTCIDDIRFESVEKAAIYLSETRNISLSAAKKRISQCRVNVKTIAKPGESLTKTKAYKAWSRIIHGALNPKSKEYIPRLEIYDSWRDFKQFLRDVGNPPEESMAFSRIDKDEGFFPDNCAWLTKSESSIINAEYMKKKGKLGRKNALRV</sequence>
<dbReference type="AlphaFoldDB" id="A0A2T1DFM6"/>
<dbReference type="InterPro" id="IPR035901">
    <property type="entry name" value="GIY-YIG_endonuc_sf"/>
</dbReference>
<dbReference type="Gene3D" id="3.40.1440.10">
    <property type="entry name" value="GIY-YIG endonuclease"/>
    <property type="match status" value="1"/>
</dbReference>
<reference evidence="2 3" key="2">
    <citation type="submission" date="2018-03" db="EMBL/GenBank/DDBJ databases">
        <title>The ancient ancestry and fast evolution of plastids.</title>
        <authorList>
            <person name="Moore K.R."/>
            <person name="Magnabosco C."/>
            <person name="Momper L."/>
            <person name="Gold D.A."/>
            <person name="Bosak T."/>
            <person name="Fournier G.P."/>
        </authorList>
    </citation>
    <scope>NUCLEOTIDE SEQUENCE [LARGE SCALE GENOMIC DNA]</scope>
    <source>
        <strain evidence="2 3">ULC007</strain>
    </source>
</reference>
<reference evidence="2 3" key="1">
    <citation type="submission" date="2018-02" db="EMBL/GenBank/DDBJ databases">
        <authorList>
            <person name="Cohen D.B."/>
            <person name="Kent A.D."/>
        </authorList>
    </citation>
    <scope>NUCLEOTIDE SEQUENCE [LARGE SCALE GENOMIC DNA]</scope>
    <source>
        <strain evidence="2 3">ULC007</strain>
    </source>
</reference>
<protein>
    <submittedName>
        <fullName evidence="2">Excinuclease ABC subunit C</fullName>
    </submittedName>
</protein>
<dbReference type="CDD" id="cd10443">
    <property type="entry name" value="GIY-YIG_HE_Tlr8p_PBC-V_like"/>
    <property type="match status" value="1"/>
</dbReference>
<dbReference type="SMART" id="SM00465">
    <property type="entry name" value="GIYc"/>
    <property type="match status" value="1"/>
</dbReference>
<organism evidence="2 3">
    <name type="scientific">Phormidesmis priestleyi ULC007</name>
    <dbReference type="NCBI Taxonomy" id="1920490"/>
    <lineage>
        <taxon>Bacteria</taxon>
        <taxon>Bacillati</taxon>
        <taxon>Cyanobacteriota</taxon>
        <taxon>Cyanophyceae</taxon>
        <taxon>Leptolyngbyales</taxon>
        <taxon>Leptolyngbyaceae</taxon>
        <taxon>Phormidesmis</taxon>
    </lineage>
</organism>
<dbReference type="Pfam" id="PF01541">
    <property type="entry name" value="GIY-YIG"/>
    <property type="match status" value="1"/>
</dbReference>
<dbReference type="SUPFAM" id="SSF82771">
    <property type="entry name" value="GIY-YIG endonuclease"/>
    <property type="match status" value="1"/>
</dbReference>
<name>A0A2T1DFM6_9CYAN</name>
<gene>
    <name evidence="2" type="ORF">C7B65_11800</name>
</gene>
<evidence type="ECO:0000313" key="3">
    <source>
        <dbReference type="Proteomes" id="UP000238634"/>
    </source>
</evidence>
<feature type="domain" description="GIY-YIG" evidence="1">
    <location>
        <begin position="307"/>
        <end position="400"/>
    </location>
</feature>
<evidence type="ECO:0000259" key="1">
    <source>
        <dbReference type="PROSITE" id="PS50164"/>
    </source>
</evidence>
<dbReference type="Proteomes" id="UP000238634">
    <property type="component" value="Unassembled WGS sequence"/>
</dbReference>
<dbReference type="RefSeq" id="WP_073071297.1">
    <property type="nucleotide sequence ID" value="NZ_MPPI01000011.1"/>
</dbReference>
<dbReference type="OrthoDB" id="2885760at2"/>
<keyword evidence="3" id="KW-1185">Reference proteome</keyword>